<evidence type="ECO:0000313" key="1">
    <source>
        <dbReference type="EMBL" id="TFK55262.1"/>
    </source>
</evidence>
<dbReference type="PANTHER" id="PTHR28066:SF1">
    <property type="entry name" value="SMALL RIBOSOMAL SUBUNIT PROTEIN MS37"/>
    <property type="match status" value="1"/>
</dbReference>
<keyword evidence="2" id="KW-1185">Reference proteome</keyword>
<dbReference type="PANTHER" id="PTHR28066">
    <property type="entry name" value="37S RIBOSOMAL PROTEIN MRP10, MITOCHONDRIAL"/>
    <property type="match status" value="1"/>
</dbReference>
<dbReference type="Proteomes" id="UP000305948">
    <property type="component" value="Unassembled WGS sequence"/>
</dbReference>
<gene>
    <name evidence="1" type="ORF">OE88DRAFT_1732515</name>
</gene>
<proteinExistence type="predicted"/>
<dbReference type="InterPro" id="IPR017264">
    <property type="entry name" value="Ribosomal_mS37_fun"/>
</dbReference>
<name>A0A5C3ND68_9AGAM</name>
<sequence>MYIQKLKVRPKKNPPVNLCAPELASLLACWAASGDHGSTKECMSTSQALYDCMRTVPYKGKQHRPTINYHLARLGKNLKS</sequence>
<dbReference type="GO" id="GO:0003735">
    <property type="term" value="F:structural constituent of ribosome"/>
    <property type="evidence" value="ECO:0007669"/>
    <property type="project" value="InterPro"/>
</dbReference>
<reference evidence="1 2" key="1">
    <citation type="journal article" date="2019" name="Nat. Ecol. Evol.">
        <title>Megaphylogeny resolves global patterns of mushroom evolution.</title>
        <authorList>
            <person name="Varga T."/>
            <person name="Krizsan K."/>
            <person name="Foldi C."/>
            <person name="Dima B."/>
            <person name="Sanchez-Garcia M."/>
            <person name="Sanchez-Ramirez S."/>
            <person name="Szollosi G.J."/>
            <person name="Szarkandi J.G."/>
            <person name="Papp V."/>
            <person name="Albert L."/>
            <person name="Andreopoulos W."/>
            <person name="Angelini C."/>
            <person name="Antonin V."/>
            <person name="Barry K.W."/>
            <person name="Bougher N.L."/>
            <person name="Buchanan P."/>
            <person name="Buyck B."/>
            <person name="Bense V."/>
            <person name="Catcheside P."/>
            <person name="Chovatia M."/>
            <person name="Cooper J."/>
            <person name="Damon W."/>
            <person name="Desjardin D."/>
            <person name="Finy P."/>
            <person name="Geml J."/>
            <person name="Haridas S."/>
            <person name="Hughes K."/>
            <person name="Justo A."/>
            <person name="Karasinski D."/>
            <person name="Kautmanova I."/>
            <person name="Kiss B."/>
            <person name="Kocsube S."/>
            <person name="Kotiranta H."/>
            <person name="LaButti K.M."/>
            <person name="Lechner B.E."/>
            <person name="Liimatainen K."/>
            <person name="Lipzen A."/>
            <person name="Lukacs Z."/>
            <person name="Mihaltcheva S."/>
            <person name="Morgado L.N."/>
            <person name="Niskanen T."/>
            <person name="Noordeloos M.E."/>
            <person name="Ohm R.A."/>
            <person name="Ortiz-Santana B."/>
            <person name="Ovrebo C."/>
            <person name="Racz N."/>
            <person name="Riley R."/>
            <person name="Savchenko A."/>
            <person name="Shiryaev A."/>
            <person name="Soop K."/>
            <person name="Spirin V."/>
            <person name="Szebenyi C."/>
            <person name="Tomsovsky M."/>
            <person name="Tulloss R.E."/>
            <person name="Uehling J."/>
            <person name="Grigoriev I.V."/>
            <person name="Vagvolgyi C."/>
            <person name="Papp T."/>
            <person name="Martin F.M."/>
            <person name="Miettinen O."/>
            <person name="Hibbett D.S."/>
            <person name="Nagy L.G."/>
        </authorList>
    </citation>
    <scope>NUCLEOTIDE SEQUENCE [LARGE SCALE GENOMIC DNA]</scope>
    <source>
        <strain evidence="1 2">OMC1185</strain>
    </source>
</reference>
<dbReference type="EMBL" id="ML213505">
    <property type="protein sequence ID" value="TFK55262.1"/>
    <property type="molecule type" value="Genomic_DNA"/>
</dbReference>
<accession>A0A5C3ND68</accession>
<protein>
    <recommendedName>
        <fullName evidence="3">37S ribosomal protein mrp10, mitochondrial</fullName>
    </recommendedName>
</protein>
<dbReference type="STRING" id="5364.A0A5C3ND68"/>
<organism evidence="1 2">
    <name type="scientific">Heliocybe sulcata</name>
    <dbReference type="NCBI Taxonomy" id="5364"/>
    <lineage>
        <taxon>Eukaryota</taxon>
        <taxon>Fungi</taxon>
        <taxon>Dikarya</taxon>
        <taxon>Basidiomycota</taxon>
        <taxon>Agaricomycotina</taxon>
        <taxon>Agaricomycetes</taxon>
        <taxon>Gloeophyllales</taxon>
        <taxon>Gloeophyllaceae</taxon>
        <taxon>Heliocybe</taxon>
    </lineage>
</organism>
<dbReference type="GO" id="GO:0005763">
    <property type="term" value="C:mitochondrial small ribosomal subunit"/>
    <property type="evidence" value="ECO:0007669"/>
    <property type="project" value="TreeGrafter"/>
</dbReference>
<dbReference type="AlphaFoldDB" id="A0A5C3ND68"/>
<evidence type="ECO:0008006" key="3">
    <source>
        <dbReference type="Google" id="ProtNLM"/>
    </source>
</evidence>
<dbReference type="GO" id="GO:0032543">
    <property type="term" value="P:mitochondrial translation"/>
    <property type="evidence" value="ECO:0007669"/>
    <property type="project" value="InterPro"/>
</dbReference>
<dbReference type="OrthoDB" id="2210at2759"/>
<evidence type="ECO:0000313" key="2">
    <source>
        <dbReference type="Proteomes" id="UP000305948"/>
    </source>
</evidence>